<keyword evidence="3" id="KW-0479">Metal-binding</keyword>
<dbReference type="SUPFAM" id="SSF88723">
    <property type="entry name" value="PIN domain-like"/>
    <property type="match status" value="1"/>
</dbReference>
<dbReference type="GO" id="GO:0046872">
    <property type="term" value="F:metal ion binding"/>
    <property type="evidence" value="ECO:0007669"/>
    <property type="project" value="UniProtKB-KW"/>
</dbReference>
<keyword evidence="5" id="KW-0460">Magnesium</keyword>
<feature type="domain" description="PIN" evidence="6">
    <location>
        <begin position="2"/>
        <end position="122"/>
    </location>
</feature>
<name>A0A519BLJ5_9DELT</name>
<evidence type="ECO:0000259" key="6">
    <source>
        <dbReference type="Pfam" id="PF01850"/>
    </source>
</evidence>
<dbReference type="Pfam" id="PF01850">
    <property type="entry name" value="PIN"/>
    <property type="match status" value="1"/>
</dbReference>
<keyword evidence="4" id="KW-0378">Hydrolase</keyword>
<evidence type="ECO:0000256" key="4">
    <source>
        <dbReference type="ARBA" id="ARBA00022801"/>
    </source>
</evidence>
<dbReference type="Gene3D" id="3.40.50.1010">
    <property type="entry name" value="5'-nuclease"/>
    <property type="match status" value="1"/>
</dbReference>
<organism evidence="7 8">
    <name type="scientific">Candidatus Acididesulfobacter diazotrophicus</name>
    <dbReference type="NCBI Taxonomy" id="2597226"/>
    <lineage>
        <taxon>Bacteria</taxon>
        <taxon>Deltaproteobacteria</taxon>
        <taxon>Candidatus Acidulodesulfobacterales</taxon>
        <taxon>Candidatus Acididesulfobacter</taxon>
    </lineage>
</organism>
<dbReference type="InterPro" id="IPR029060">
    <property type="entry name" value="PIN-like_dom_sf"/>
</dbReference>
<dbReference type="PANTHER" id="PTHR42740:SF1">
    <property type="entry name" value="RIBONUCLEASE VAPC3"/>
    <property type="match status" value="1"/>
</dbReference>
<accession>A0A519BLJ5</accession>
<evidence type="ECO:0000256" key="2">
    <source>
        <dbReference type="ARBA" id="ARBA00022722"/>
    </source>
</evidence>
<keyword evidence="2" id="KW-0540">Nuclease</keyword>
<gene>
    <name evidence="7" type="ORF">EVG15_07330</name>
</gene>
<reference evidence="7 8" key="1">
    <citation type="journal article" date="2019" name="ISME J.">
        <title>Insights into ecological role of a new deltaproteobacterial order Candidatus Acidulodesulfobacterales by metagenomics and metatranscriptomics.</title>
        <authorList>
            <person name="Tan S."/>
            <person name="Liu J."/>
            <person name="Fang Y."/>
            <person name="Hedlund B.P."/>
            <person name="Lian Z.H."/>
            <person name="Huang L.Y."/>
            <person name="Li J.T."/>
            <person name="Huang L.N."/>
            <person name="Li W.J."/>
            <person name="Jiang H.C."/>
            <person name="Dong H.L."/>
            <person name="Shu W.S."/>
        </authorList>
    </citation>
    <scope>NUCLEOTIDE SEQUENCE [LARGE SCALE GENOMIC DNA]</scope>
    <source>
        <strain evidence="7">AP1</strain>
    </source>
</reference>
<dbReference type="InterPro" id="IPR051749">
    <property type="entry name" value="PINc/VapC_TA_RNase"/>
</dbReference>
<proteinExistence type="predicted"/>
<evidence type="ECO:0000313" key="7">
    <source>
        <dbReference type="EMBL" id="RZD18135.1"/>
    </source>
</evidence>
<dbReference type="AlphaFoldDB" id="A0A519BLJ5"/>
<dbReference type="GO" id="GO:0004540">
    <property type="term" value="F:RNA nuclease activity"/>
    <property type="evidence" value="ECO:0007669"/>
    <property type="project" value="TreeGrafter"/>
</dbReference>
<protein>
    <submittedName>
        <fullName evidence="7">PIN domain nuclease</fullName>
    </submittedName>
</protein>
<sequence>MILVDTSVLIDFLSGKNSLYSKVLNQLINDKIHFGINSFIYQELLQGVKTEKQFEILKRYLSPQIFYGLKDDKISYEKAAEIYFKCRRHGLTVRSTIDCLIAQTAIENDLYLFHNDKDFDVISQITALKIYRY</sequence>
<evidence type="ECO:0000313" key="8">
    <source>
        <dbReference type="Proteomes" id="UP000319296"/>
    </source>
</evidence>
<dbReference type="InterPro" id="IPR002716">
    <property type="entry name" value="PIN_dom"/>
</dbReference>
<dbReference type="EMBL" id="SGBB01000013">
    <property type="protein sequence ID" value="RZD18135.1"/>
    <property type="molecule type" value="Genomic_DNA"/>
</dbReference>
<dbReference type="CDD" id="cd18762">
    <property type="entry name" value="PIN_MtVapC3-like"/>
    <property type="match status" value="1"/>
</dbReference>
<evidence type="ECO:0000256" key="1">
    <source>
        <dbReference type="ARBA" id="ARBA00022649"/>
    </source>
</evidence>
<dbReference type="PANTHER" id="PTHR42740">
    <property type="entry name" value="RIBONUCLEASE VAPC3"/>
    <property type="match status" value="1"/>
</dbReference>
<keyword evidence="1" id="KW-1277">Toxin-antitoxin system</keyword>
<dbReference type="GO" id="GO:0016787">
    <property type="term" value="F:hydrolase activity"/>
    <property type="evidence" value="ECO:0007669"/>
    <property type="project" value="UniProtKB-KW"/>
</dbReference>
<evidence type="ECO:0000256" key="5">
    <source>
        <dbReference type="ARBA" id="ARBA00022842"/>
    </source>
</evidence>
<evidence type="ECO:0000256" key="3">
    <source>
        <dbReference type="ARBA" id="ARBA00022723"/>
    </source>
</evidence>
<comment type="caution">
    <text evidence="7">The sequence shown here is derived from an EMBL/GenBank/DDBJ whole genome shotgun (WGS) entry which is preliminary data.</text>
</comment>
<dbReference type="Proteomes" id="UP000319296">
    <property type="component" value="Unassembled WGS sequence"/>
</dbReference>